<dbReference type="CDD" id="cd03214">
    <property type="entry name" value="ABC_Iron-Siderophores_B12_Hemin"/>
    <property type="match status" value="1"/>
</dbReference>
<keyword evidence="3" id="KW-0547">Nucleotide-binding</keyword>
<evidence type="ECO:0000259" key="5">
    <source>
        <dbReference type="PROSITE" id="PS50893"/>
    </source>
</evidence>
<dbReference type="PROSITE" id="PS50893">
    <property type="entry name" value="ABC_TRANSPORTER_2"/>
    <property type="match status" value="1"/>
</dbReference>
<dbReference type="Pfam" id="PF00005">
    <property type="entry name" value="ABC_tran"/>
    <property type="match status" value="1"/>
</dbReference>
<comment type="similarity">
    <text evidence="1">Belongs to the ABC transporter superfamily.</text>
</comment>
<keyword evidence="2" id="KW-0813">Transport</keyword>
<dbReference type="FunFam" id="3.40.50.300:FF:000134">
    <property type="entry name" value="Iron-enterobactin ABC transporter ATP-binding protein"/>
    <property type="match status" value="1"/>
</dbReference>
<sequence>MMLAAENLSVSVRGTPILRNVSLRLQPGECLGLIGPNGSGKSTLMQCLAGLRKPGKGRVLLNGQAMDRTSARVRARQLALVEQQAETAERITVREAVELGRIPFLSPLRPWRAEDDACVQQALVAVDMAGLSDRLWHTLSGGERQRVHIARALAQSPEILLLDEPTNHLDIRHQLSILALVRALPVTKVIALHDLNQALACDRLVLLHDGAIVASGEPRKVLTTQHLREVFGVEARYLTPDPDEPPLIRFSCATSLSY</sequence>
<evidence type="ECO:0000313" key="7">
    <source>
        <dbReference type="Proteomes" id="UP000324285"/>
    </source>
</evidence>
<evidence type="ECO:0000256" key="4">
    <source>
        <dbReference type="ARBA" id="ARBA00022840"/>
    </source>
</evidence>
<dbReference type="InterPro" id="IPR003439">
    <property type="entry name" value="ABC_transporter-like_ATP-bd"/>
</dbReference>
<dbReference type="EMBL" id="CP038437">
    <property type="protein sequence ID" value="QEM80893.1"/>
    <property type="molecule type" value="Genomic_DNA"/>
</dbReference>
<keyword evidence="7" id="KW-1185">Reference proteome</keyword>
<dbReference type="AlphaFoldDB" id="A0A5C1NDZ3"/>
<evidence type="ECO:0000256" key="3">
    <source>
        <dbReference type="ARBA" id="ARBA00022741"/>
    </source>
</evidence>
<dbReference type="InterPro" id="IPR003593">
    <property type="entry name" value="AAA+_ATPase"/>
</dbReference>
<dbReference type="OrthoDB" id="6461291at2"/>
<protein>
    <submittedName>
        <fullName evidence="6">ABC transporter ATP-binding protein</fullName>
    </submittedName>
</protein>
<dbReference type="GO" id="GO:0016887">
    <property type="term" value="F:ATP hydrolysis activity"/>
    <property type="evidence" value="ECO:0007669"/>
    <property type="project" value="InterPro"/>
</dbReference>
<dbReference type="KEGG" id="hbh:E4T21_04500"/>
<feature type="domain" description="ABC transporter" evidence="5">
    <location>
        <begin position="3"/>
        <end position="234"/>
    </location>
</feature>
<reference evidence="6" key="1">
    <citation type="submission" date="2021-02" db="EMBL/GenBank/DDBJ databases">
        <title>Strain Y2R2, a novel species of the genus Halomonas.</title>
        <authorList>
            <person name="Huang H."/>
        </authorList>
    </citation>
    <scope>NUCLEOTIDE SEQUENCE</scope>
    <source>
        <strain evidence="6">Y2R2</strain>
    </source>
</reference>
<dbReference type="Gene3D" id="3.40.50.300">
    <property type="entry name" value="P-loop containing nucleotide triphosphate hydrolases"/>
    <property type="match status" value="1"/>
</dbReference>
<accession>A0A5C1NDZ3</accession>
<dbReference type="GO" id="GO:0005524">
    <property type="term" value="F:ATP binding"/>
    <property type="evidence" value="ECO:0007669"/>
    <property type="project" value="UniProtKB-KW"/>
</dbReference>
<proteinExistence type="inferred from homology"/>
<dbReference type="Proteomes" id="UP000324285">
    <property type="component" value="Chromosome"/>
</dbReference>
<evidence type="ECO:0000313" key="6">
    <source>
        <dbReference type="EMBL" id="QEM80893.1"/>
    </source>
</evidence>
<name>A0A5C1NDZ3_9GAMM</name>
<dbReference type="PANTHER" id="PTHR42794">
    <property type="entry name" value="HEMIN IMPORT ATP-BINDING PROTEIN HMUV"/>
    <property type="match status" value="1"/>
</dbReference>
<evidence type="ECO:0000256" key="1">
    <source>
        <dbReference type="ARBA" id="ARBA00005417"/>
    </source>
</evidence>
<dbReference type="RefSeq" id="WP_149283906.1">
    <property type="nucleotide sequence ID" value="NZ_CP038437.2"/>
</dbReference>
<dbReference type="InterPro" id="IPR027417">
    <property type="entry name" value="P-loop_NTPase"/>
</dbReference>
<gene>
    <name evidence="6" type="ORF">E4T21_04500</name>
</gene>
<evidence type="ECO:0000256" key="2">
    <source>
        <dbReference type="ARBA" id="ARBA00022448"/>
    </source>
</evidence>
<dbReference type="PANTHER" id="PTHR42794:SF2">
    <property type="entry name" value="ABC TRANSPORTER ATP-BINDING PROTEIN"/>
    <property type="match status" value="1"/>
</dbReference>
<dbReference type="SUPFAM" id="SSF52540">
    <property type="entry name" value="P-loop containing nucleoside triphosphate hydrolases"/>
    <property type="match status" value="1"/>
</dbReference>
<dbReference type="SMART" id="SM00382">
    <property type="entry name" value="AAA"/>
    <property type="match status" value="1"/>
</dbReference>
<keyword evidence="4 6" id="KW-0067">ATP-binding</keyword>
<organism evidence="6 7">
    <name type="scientific">Halomonas binhaiensis</name>
    <dbReference type="NCBI Taxonomy" id="2562282"/>
    <lineage>
        <taxon>Bacteria</taxon>
        <taxon>Pseudomonadati</taxon>
        <taxon>Pseudomonadota</taxon>
        <taxon>Gammaproteobacteria</taxon>
        <taxon>Oceanospirillales</taxon>
        <taxon>Halomonadaceae</taxon>
        <taxon>Halomonas</taxon>
    </lineage>
</organism>